<name>A0A0A9DUR8_ARUDO</name>
<keyword evidence="1" id="KW-1133">Transmembrane helix</keyword>
<dbReference type="PROSITE" id="PS51257">
    <property type="entry name" value="PROKAR_LIPOPROTEIN"/>
    <property type="match status" value="1"/>
</dbReference>
<proteinExistence type="predicted"/>
<reference evidence="2" key="1">
    <citation type="submission" date="2014-09" db="EMBL/GenBank/DDBJ databases">
        <authorList>
            <person name="Magalhaes I.L.F."/>
            <person name="Oliveira U."/>
            <person name="Santos F.R."/>
            <person name="Vidigal T.H.D.A."/>
            <person name="Brescovit A.D."/>
            <person name="Santos A.J."/>
        </authorList>
    </citation>
    <scope>NUCLEOTIDE SEQUENCE</scope>
    <source>
        <tissue evidence="2">Shoot tissue taken approximately 20 cm above the soil surface</tissue>
    </source>
</reference>
<feature type="transmembrane region" description="Helical" evidence="1">
    <location>
        <begin position="12"/>
        <end position="30"/>
    </location>
</feature>
<dbReference type="AlphaFoldDB" id="A0A0A9DUR8"/>
<evidence type="ECO:0000256" key="1">
    <source>
        <dbReference type="SAM" id="Phobius"/>
    </source>
</evidence>
<keyword evidence="1" id="KW-0472">Membrane</keyword>
<protein>
    <submittedName>
        <fullName evidence="2">Uncharacterized protein</fullName>
    </submittedName>
</protein>
<accession>A0A0A9DUR8</accession>
<keyword evidence="1" id="KW-0812">Transmembrane</keyword>
<sequence length="32" mass="3681">MTDNEMRSRWIFLSLSAYLSLSISSLAWLVSC</sequence>
<evidence type="ECO:0000313" key="2">
    <source>
        <dbReference type="EMBL" id="JAD91526.1"/>
    </source>
</evidence>
<dbReference type="EMBL" id="GBRH01206369">
    <property type="protein sequence ID" value="JAD91526.1"/>
    <property type="molecule type" value="Transcribed_RNA"/>
</dbReference>
<organism evidence="2">
    <name type="scientific">Arundo donax</name>
    <name type="common">Giant reed</name>
    <name type="synonym">Donax arundinaceus</name>
    <dbReference type="NCBI Taxonomy" id="35708"/>
    <lineage>
        <taxon>Eukaryota</taxon>
        <taxon>Viridiplantae</taxon>
        <taxon>Streptophyta</taxon>
        <taxon>Embryophyta</taxon>
        <taxon>Tracheophyta</taxon>
        <taxon>Spermatophyta</taxon>
        <taxon>Magnoliopsida</taxon>
        <taxon>Liliopsida</taxon>
        <taxon>Poales</taxon>
        <taxon>Poaceae</taxon>
        <taxon>PACMAD clade</taxon>
        <taxon>Arundinoideae</taxon>
        <taxon>Arundineae</taxon>
        <taxon>Arundo</taxon>
    </lineage>
</organism>
<reference evidence="2" key="2">
    <citation type="journal article" date="2015" name="Data Brief">
        <title>Shoot transcriptome of the giant reed, Arundo donax.</title>
        <authorList>
            <person name="Barrero R.A."/>
            <person name="Guerrero F.D."/>
            <person name="Moolhuijzen P."/>
            <person name="Goolsby J.A."/>
            <person name="Tidwell J."/>
            <person name="Bellgard S.E."/>
            <person name="Bellgard M.I."/>
        </authorList>
    </citation>
    <scope>NUCLEOTIDE SEQUENCE</scope>
    <source>
        <tissue evidence="2">Shoot tissue taken approximately 20 cm above the soil surface</tissue>
    </source>
</reference>